<evidence type="ECO:0000256" key="1">
    <source>
        <dbReference type="SAM" id="MobiDB-lite"/>
    </source>
</evidence>
<dbReference type="Proteomes" id="UP000698173">
    <property type="component" value="Unassembled WGS sequence"/>
</dbReference>
<accession>A0A921G253</accession>
<gene>
    <name evidence="2" type="ORF">K8V56_16060</name>
</gene>
<evidence type="ECO:0000313" key="3">
    <source>
        <dbReference type="Proteomes" id="UP000698173"/>
    </source>
</evidence>
<comment type="caution">
    <text evidence="2">The sequence shown here is derived from an EMBL/GenBank/DDBJ whole genome shotgun (WGS) entry which is preliminary data.</text>
</comment>
<feature type="compositionally biased region" description="Basic and acidic residues" evidence="1">
    <location>
        <begin position="102"/>
        <end position="125"/>
    </location>
</feature>
<evidence type="ECO:0000313" key="2">
    <source>
        <dbReference type="EMBL" id="HJF33277.1"/>
    </source>
</evidence>
<dbReference type="EMBL" id="DYWT01000251">
    <property type="protein sequence ID" value="HJF33277.1"/>
    <property type="molecule type" value="Genomic_DNA"/>
</dbReference>
<reference evidence="2" key="2">
    <citation type="submission" date="2021-09" db="EMBL/GenBank/DDBJ databases">
        <authorList>
            <person name="Gilroy R."/>
        </authorList>
    </citation>
    <scope>NUCLEOTIDE SEQUENCE</scope>
    <source>
        <strain evidence="2">CHK171-7178</strain>
    </source>
</reference>
<name>A0A921G253_SPOPS</name>
<dbReference type="AlphaFoldDB" id="A0A921G253"/>
<feature type="region of interest" description="Disordered" evidence="1">
    <location>
        <begin position="101"/>
        <end position="125"/>
    </location>
</feature>
<sequence>MAIKKELTKEQRVMKEVRRLKRIFSDMPKDNLQMVEGLIVEAADLRIRLEDIRKDLDINGYDEMFSQSEHQEPYERERPQARRYISMNKNFQSIMKQLGDYIPKKTEPREKDDGFDDFIRGRDAD</sequence>
<reference evidence="2" key="1">
    <citation type="journal article" date="2021" name="PeerJ">
        <title>Extensive microbial diversity within the chicken gut microbiome revealed by metagenomics and culture.</title>
        <authorList>
            <person name="Gilroy R."/>
            <person name="Ravi A."/>
            <person name="Getino M."/>
            <person name="Pursley I."/>
            <person name="Horton D.L."/>
            <person name="Alikhan N.F."/>
            <person name="Baker D."/>
            <person name="Gharbi K."/>
            <person name="Hall N."/>
            <person name="Watson M."/>
            <person name="Adriaenssens E.M."/>
            <person name="Foster-Nyarko E."/>
            <person name="Jarju S."/>
            <person name="Secka A."/>
            <person name="Antonio M."/>
            <person name="Oren A."/>
            <person name="Chaudhuri R.R."/>
            <person name="La Ragione R."/>
            <person name="Hildebrand F."/>
            <person name="Pallen M.J."/>
        </authorList>
    </citation>
    <scope>NUCLEOTIDE SEQUENCE</scope>
    <source>
        <strain evidence="2">CHK171-7178</strain>
    </source>
</reference>
<evidence type="ECO:0008006" key="4">
    <source>
        <dbReference type="Google" id="ProtNLM"/>
    </source>
</evidence>
<organism evidence="2 3">
    <name type="scientific">Sporosarcina psychrophila</name>
    <name type="common">Bacillus psychrophilus</name>
    <dbReference type="NCBI Taxonomy" id="1476"/>
    <lineage>
        <taxon>Bacteria</taxon>
        <taxon>Bacillati</taxon>
        <taxon>Bacillota</taxon>
        <taxon>Bacilli</taxon>
        <taxon>Bacillales</taxon>
        <taxon>Caryophanaceae</taxon>
        <taxon>Sporosarcina</taxon>
    </lineage>
</organism>
<protein>
    <recommendedName>
        <fullName evidence="4">P27 family phage terminase small subunit</fullName>
    </recommendedName>
</protein>
<proteinExistence type="predicted"/>